<evidence type="ECO:0000313" key="1">
    <source>
        <dbReference type="EMBL" id="QHI12111.1"/>
    </source>
</evidence>
<dbReference type="RefSeq" id="WP_005088612.1">
    <property type="nucleotide sequence ID" value="NZ_BKQF01000164.1"/>
</dbReference>
<dbReference type="Proteomes" id="UP000463868">
    <property type="component" value="Chromosome"/>
</dbReference>
<reference evidence="1 2" key="1">
    <citation type="submission" date="2018-08" db="EMBL/GenBank/DDBJ databases">
        <title>Analysis of the genomic diversity of Mexican Acinetobacter haemolyticus clinical isolates.</title>
        <authorList>
            <person name="Castro-Jaimes S."/>
            <person name="Cevallos M.A."/>
        </authorList>
    </citation>
    <scope>NUCLEOTIDE SEQUENCE [LARGE SCALE GENOMIC DNA]</scope>
    <source>
        <strain evidence="1 2">AN43</strain>
    </source>
</reference>
<sequence>MINPTLIEVTDSLINLNIFKGIQPSELADSIFEESYVNMISEKTLNTIEVTLTFNEKCEITNKVYIHHMKYVYDKQSFLIKIEEAVNSKKFKPIWDRITLINSSLDLLSKILKDSDYTENQIQKIINTIPKNFHSTLSQTLKIAS</sequence>
<accession>A0A6L9E4K1</accession>
<protein>
    <submittedName>
        <fullName evidence="1">Uncharacterized protein</fullName>
    </submittedName>
</protein>
<dbReference type="AlphaFoldDB" id="A0A6L9E4K1"/>
<organism evidence="1 2">
    <name type="scientific">Acinetobacter haemolyticus</name>
    <dbReference type="NCBI Taxonomy" id="29430"/>
    <lineage>
        <taxon>Bacteria</taxon>
        <taxon>Pseudomonadati</taxon>
        <taxon>Pseudomonadota</taxon>
        <taxon>Gammaproteobacteria</taxon>
        <taxon>Moraxellales</taxon>
        <taxon>Moraxellaceae</taxon>
        <taxon>Acinetobacter</taxon>
    </lineage>
</organism>
<dbReference type="EMBL" id="CP031976">
    <property type="protein sequence ID" value="QHI12111.1"/>
    <property type="molecule type" value="Genomic_DNA"/>
</dbReference>
<gene>
    <name evidence="1" type="ORF">AhaeAN43_01265</name>
</gene>
<name>A0A6L9E4K1_ACIHA</name>
<proteinExistence type="predicted"/>
<evidence type="ECO:0000313" key="2">
    <source>
        <dbReference type="Proteomes" id="UP000463868"/>
    </source>
</evidence>